<proteinExistence type="predicted"/>
<accession>A0A7X2J0V0</accession>
<gene>
    <name evidence="1" type="ORF">GJU40_12940</name>
</gene>
<protein>
    <recommendedName>
        <fullName evidence="3">Transposase</fullName>
    </recommendedName>
</protein>
<organism evidence="1 2">
    <name type="scientific">Metabacillus lacus</name>
    <dbReference type="NCBI Taxonomy" id="1983721"/>
    <lineage>
        <taxon>Bacteria</taxon>
        <taxon>Bacillati</taxon>
        <taxon>Bacillota</taxon>
        <taxon>Bacilli</taxon>
        <taxon>Bacillales</taxon>
        <taxon>Bacillaceae</taxon>
        <taxon>Metabacillus</taxon>
    </lineage>
</organism>
<dbReference type="RefSeq" id="WP_154308329.1">
    <property type="nucleotide sequence ID" value="NZ_WKKI01000026.1"/>
</dbReference>
<dbReference type="AlphaFoldDB" id="A0A7X2J0V0"/>
<comment type="caution">
    <text evidence="1">The sequence shown here is derived from an EMBL/GenBank/DDBJ whole genome shotgun (WGS) entry which is preliminary data.</text>
</comment>
<dbReference type="Proteomes" id="UP000448867">
    <property type="component" value="Unassembled WGS sequence"/>
</dbReference>
<reference evidence="1 2" key="1">
    <citation type="submission" date="2019-11" db="EMBL/GenBank/DDBJ databases">
        <title>Bacillus lacus genome.</title>
        <authorList>
            <person name="Allen C.J."/>
            <person name="Newman J.D."/>
        </authorList>
    </citation>
    <scope>NUCLEOTIDE SEQUENCE [LARGE SCALE GENOMIC DNA]</scope>
    <source>
        <strain evidence="1 2">KCTC 33946</strain>
    </source>
</reference>
<sequence length="94" mass="11014">MLGNVPQKVPQSASRNIPTIYSKNHIRKDFKQLVRKTFPYNLQKYFVFGFNWLLHKQMDGHWLKITIVQHARVRNCNAAEQITKTIGTPTVAYQ</sequence>
<name>A0A7X2J0V0_9BACI</name>
<evidence type="ECO:0000313" key="2">
    <source>
        <dbReference type="Proteomes" id="UP000448867"/>
    </source>
</evidence>
<dbReference type="EMBL" id="WKKI01000026">
    <property type="protein sequence ID" value="MRX73047.1"/>
    <property type="molecule type" value="Genomic_DNA"/>
</dbReference>
<keyword evidence="2" id="KW-1185">Reference proteome</keyword>
<evidence type="ECO:0000313" key="1">
    <source>
        <dbReference type="EMBL" id="MRX73047.1"/>
    </source>
</evidence>
<evidence type="ECO:0008006" key="3">
    <source>
        <dbReference type="Google" id="ProtNLM"/>
    </source>
</evidence>